<reference evidence="1 2" key="1">
    <citation type="submission" date="2020-04" db="EMBL/GenBank/DDBJ databases">
        <title>Paraburkholderia sp. G-4-1-8 isolated from soil.</title>
        <authorList>
            <person name="Dahal R.H."/>
        </authorList>
    </citation>
    <scope>NUCLEOTIDE SEQUENCE [LARGE SCALE GENOMIC DNA]</scope>
    <source>
        <strain evidence="1 2">G-4-1-8</strain>
    </source>
</reference>
<evidence type="ECO:0000313" key="1">
    <source>
        <dbReference type="EMBL" id="NML31275.1"/>
    </source>
</evidence>
<dbReference type="AlphaFoldDB" id="A0A7X9X4I9"/>
<protein>
    <recommendedName>
        <fullName evidence="3">DUF2917 domain-containing protein</fullName>
    </recommendedName>
</protein>
<dbReference type="Proteomes" id="UP000583127">
    <property type="component" value="Unassembled WGS sequence"/>
</dbReference>
<comment type="caution">
    <text evidence="1">The sequence shown here is derived from an EMBL/GenBank/DDBJ whole genome shotgun (WGS) entry which is preliminary data.</text>
</comment>
<dbReference type="EMBL" id="JABBFZ010000004">
    <property type="protein sequence ID" value="NML31275.1"/>
    <property type="molecule type" value="Genomic_DNA"/>
</dbReference>
<proteinExistence type="predicted"/>
<sequence length="100" mass="10661">MLDLRAGTAIVAVEGKLKLGFRDHALAWLGGDAPVTSITVCEGEQFVVRQHGVVSVRASDASAAIQLAPALSGQAHVSGFVQRFMQRLGDFVARQMRRAS</sequence>
<accession>A0A7X9X4I9</accession>
<evidence type="ECO:0000313" key="2">
    <source>
        <dbReference type="Proteomes" id="UP000583127"/>
    </source>
</evidence>
<name>A0A7X9X4I9_9BURK</name>
<keyword evidence="2" id="KW-1185">Reference proteome</keyword>
<gene>
    <name evidence="1" type="ORF">HHL14_10550</name>
</gene>
<evidence type="ECO:0008006" key="3">
    <source>
        <dbReference type="Google" id="ProtNLM"/>
    </source>
</evidence>
<organism evidence="1 2">
    <name type="scientific">Paraburkholderia antibiotica</name>
    <dbReference type="NCBI Taxonomy" id="2728839"/>
    <lineage>
        <taxon>Bacteria</taxon>
        <taxon>Pseudomonadati</taxon>
        <taxon>Pseudomonadota</taxon>
        <taxon>Betaproteobacteria</taxon>
        <taxon>Burkholderiales</taxon>
        <taxon>Burkholderiaceae</taxon>
        <taxon>Paraburkholderia</taxon>
    </lineage>
</organism>